<dbReference type="PANTHER" id="PTHR43775">
    <property type="entry name" value="FATTY ACID SYNTHASE"/>
    <property type="match status" value="1"/>
</dbReference>
<keyword evidence="1" id="KW-0596">Phosphopantetheine</keyword>
<dbReference type="GO" id="GO:0016874">
    <property type="term" value="F:ligase activity"/>
    <property type="evidence" value="ECO:0007669"/>
    <property type="project" value="UniProtKB-KW"/>
</dbReference>
<accession>A0AAD6CM62</accession>
<dbReference type="Pfam" id="PF21089">
    <property type="entry name" value="PKS_DH_N"/>
    <property type="match status" value="1"/>
</dbReference>
<dbReference type="InterPro" id="IPR013968">
    <property type="entry name" value="PKS_KR"/>
</dbReference>
<keyword evidence="14" id="KW-0378">Hydrolase</keyword>
<evidence type="ECO:0000256" key="7">
    <source>
        <dbReference type="ARBA" id="ARBA00023268"/>
    </source>
</evidence>
<dbReference type="InterPro" id="IPR014043">
    <property type="entry name" value="Acyl_transferase_dom"/>
</dbReference>
<dbReference type="Pfam" id="PF08242">
    <property type="entry name" value="Methyltransf_12"/>
    <property type="match status" value="1"/>
</dbReference>
<dbReference type="SMART" id="SM00826">
    <property type="entry name" value="PKS_DH"/>
    <property type="match status" value="1"/>
</dbReference>
<dbReference type="InterPro" id="IPR042104">
    <property type="entry name" value="PKS_dehydratase_sf"/>
</dbReference>
<evidence type="ECO:0000256" key="10">
    <source>
        <dbReference type="SAM" id="MobiDB-lite"/>
    </source>
</evidence>
<feature type="region of interest" description="N-terminal hotdog fold" evidence="9">
    <location>
        <begin position="945"/>
        <end position="1077"/>
    </location>
</feature>
<dbReference type="InterPro" id="IPR000873">
    <property type="entry name" value="AMP-dep_synth/lig_dom"/>
</dbReference>
<dbReference type="CDD" id="cd02440">
    <property type="entry name" value="AdoMet_MTases"/>
    <property type="match status" value="1"/>
</dbReference>
<dbReference type="Gene3D" id="3.30.300.30">
    <property type="match status" value="1"/>
</dbReference>
<comment type="similarity">
    <text evidence="8">In the C-terminal section; belongs to the NRP synthetase family.</text>
</comment>
<dbReference type="SMART" id="SM00823">
    <property type="entry name" value="PKS_PP"/>
    <property type="match status" value="1"/>
</dbReference>
<dbReference type="GO" id="GO:0009403">
    <property type="term" value="P:toxin biosynthetic process"/>
    <property type="evidence" value="ECO:0007669"/>
    <property type="project" value="UniProtKB-ARBA"/>
</dbReference>
<dbReference type="SUPFAM" id="SSF52777">
    <property type="entry name" value="CoA-dependent acyltransferases"/>
    <property type="match status" value="2"/>
</dbReference>
<dbReference type="InterPro" id="IPR042099">
    <property type="entry name" value="ANL_N_sf"/>
</dbReference>
<dbReference type="InterPro" id="IPR009081">
    <property type="entry name" value="PP-bd_ACP"/>
</dbReference>
<dbReference type="PROSITE" id="PS52019">
    <property type="entry name" value="PKS_MFAS_DH"/>
    <property type="match status" value="1"/>
</dbReference>
<dbReference type="SUPFAM" id="SSF53335">
    <property type="entry name" value="S-adenosyl-L-methionine-dependent methyltransferases"/>
    <property type="match status" value="1"/>
</dbReference>
<dbReference type="InterPro" id="IPR020845">
    <property type="entry name" value="AMP-binding_CS"/>
</dbReference>
<dbReference type="PROSITE" id="PS52004">
    <property type="entry name" value="KS3_2"/>
    <property type="match status" value="1"/>
</dbReference>
<dbReference type="InterPro" id="IPR036291">
    <property type="entry name" value="NAD(P)-bd_dom_sf"/>
</dbReference>
<dbReference type="GO" id="GO:0004315">
    <property type="term" value="F:3-oxoacyl-[acyl-carrier-protein] synthase activity"/>
    <property type="evidence" value="ECO:0007669"/>
    <property type="project" value="InterPro"/>
</dbReference>
<dbReference type="InterPro" id="IPR049551">
    <property type="entry name" value="PKS_DH_C"/>
</dbReference>
<dbReference type="GO" id="GO:0030639">
    <property type="term" value="P:polyketide biosynthetic process"/>
    <property type="evidence" value="ECO:0007669"/>
    <property type="project" value="UniProtKB-ARBA"/>
</dbReference>
<dbReference type="InterPro" id="IPR016039">
    <property type="entry name" value="Thiolase-like"/>
</dbReference>
<comment type="caution">
    <text evidence="14">The sequence shown here is derived from an EMBL/GenBank/DDBJ whole genome shotgun (WGS) entry which is preliminary data.</text>
</comment>
<evidence type="ECO:0000256" key="2">
    <source>
        <dbReference type="ARBA" id="ARBA00022553"/>
    </source>
</evidence>
<reference evidence="14 15" key="1">
    <citation type="journal article" date="2023" name="IMA Fungus">
        <title>Comparative genomic study of the Penicillium genus elucidates a diverse pangenome and 15 lateral gene transfer events.</title>
        <authorList>
            <person name="Petersen C."/>
            <person name="Sorensen T."/>
            <person name="Nielsen M.R."/>
            <person name="Sondergaard T.E."/>
            <person name="Sorensen J.L."/>
            <person name="Fitzpatrick D.A."/>
            <person name="Frisvad J.C."/>
            <person name="Nielsen K.L."/>
        </authorList>
    </citation>
    <scope>NUCLEOTIDE SEQUENCE [LARGE SCALE GENOMIC DNA]</scope>
    <source>
        <strain evidence="14 15">IBT 35679</strain>
    </source>
</reference>
<dbReference type="PROSITE" id="PS00606">
    <property type="entry name" value="KS3_1"/>
    <property type="match status" value="1"/>
</dbReference>
<evidence type="ECO:0000313" key="14">
    <source>
        <dbReference type="EMBL" id="KAJ5526059.1"/>
    </source>
</evidence>
<proteinExistence type="inferred from homology"/>
<dbReference type="Pfam" id="PF08659">
    <property type="entry name" value="KR"/>
    <property type="match status" value="1"/>
</dbReference>
<dbReference type="CDD" id="cd00833">
    <property type="entry name" value="PKS"/>
    <property type="match status" value="1"/>
</dbReference>
<keyword evidence="7" id="KW-0511">Multifunctional enzyme</keyword>
<dbReference type="Pfam" id="PF07993">
    <property type="entry name" value="NAD_binding_4"/>
    <property type="match status" value="1"/>
</dbReference>
<keyword evidence="4" id="KW-0489">Methyltransferase</keyword>
<dbReference type="InterPro" id="IPR057326">
    <property type="entry name" value="KR_dom"/>
</dbReference>
<organism evidence="14 15">
    <name type="scientific">Penicillium frequentans</name>
    <dbReference type="NCBI Taxonomy" id="3151616"/>
    <lineage>
        <taxon>Eukaryota</taxon>
        <taxon>Fungi</taxon>
        <taxon>Dikarya</taxon>
        <taxon>Ascomycota</taxon>
        <taxon>Pezizomycotina</taxon>
        <taxon>Eurotiomycetes</taxon>
        <taxon>Eurotiomycetidae</taxon>
        <taxon>Eurotiales</taxon>
        <taxon>Aspergillaceae</taxon>
        <taxon>Penicillium</taxon>
    </lineage>
</organism>
<evidence type="ECO:0000259" key="11">
    <source>
        <dbReference type="PROSITE" id="PS50075"/>
    </source>
</evidence>
<evidence type="ECO:0000313" key="15">
    <source>
        <dbReference type="Proteomes" id="UP001220324"/>
    </source>
</evidence>
<dbReference type="Gene3D" id="3.40.50.150">
    <property type="entry name" value="Vaccinia Virus protein VP39"/>
    <property type="match status" value="1"/>
</dbReference>
<dbReference type="InterPro" id="IPR050091">
    <property type="entry name" value="PKS_NRPS_Biosynth_Enz"/>
</dbReference>
<dbReference type="InterPro" id="IPR018201">
    <property type="entry name" value="Ketoacyl_synth_AS"/>
</dbReference>
<gene>
    <name evidence="14" type="ORF">N7494_012709</name>
</gene>
<evidence type="ECO:0000256" key="4">
    <source>
        <dbReference type="ARBA" id="ARBA00022603"/>
    </source>
</evidence>
<dbReference type="InterPro" id="IPR014030">
    <property type="entry name" value="Ketoacyl_synth_N"/>
</dbReference>
<feature type="compositionally biased region" description="Polar residues" evidence="10">
    <location>
        <begin position="2525"/>
        <end position="2534"/>
    </location>
</feature>
<dbReference type="GO" id="GO:0006633">
    <property type="term" value="P:fatty acid biosynthetic process"/>
    <property type="evidence" value="ECO:0007669"/>
    <property type="project" value="InterPro"/>
</dbReference>
<dbReference type="Pfam" id="PF00668">
    <property type="entry name" value="Condensation"/>
    <property type="match status" value="1"/>
</dbReference>
<keyword evidence="15" id="KW-1185">Reference proteome</keyword>
<dbReference type="InterPro" id="IPR014031">
    <property type="entry name" value="Ketoacyl_synth_C"/>
</dbReference>
<dbReference type="SMART" id="SM00825">
    <property type="entry name" value="PKS_KS"/>
    <property type="match status" value="1"/>
</dbReference>
<dbReference type="InterPro" id="IPR049900">
    <property type="entry name" value="PKS_mFAS_DH"/>
</dbReference>
<dbReference type="Gene3D" id="3.40.50.12780">
    <property type="entry name" value="N-terminal domain of ligase-like"/>
    <property type="match status" value="1"/>
</dbReference>
<feature type="region of interest" description="Disordered" evidence="10">
    <location>
        <begin position="2489"/>
        <end position="2561"/>
    </location>
</feature>
<dbReference type="SMART" id="SM00827">
    <property type="entry name" value="PKS_AT"/>
    <property type="match status" value="1"/>
</dbReference>
<dbReference type="InterPro" id="IPR016036">
    <property type="entry name" value="Malonyl_transacylase_ACP-bd"/>
</dbReference>
<feature type="domain" description="Carrier" evidence="11">
    <location>
        <begin position="3554"/>
        <end position="3634"/>
    </location>
</feature>
<dbReference type="GO" id="GO:0016787">
    <property type="term" value="F:hydrolase activity"/>
    <property type="evidence" value="ECO:0007669"/>
    <property type="project" value="UniProtKB-KW"/>
</dbReference>
<dbReference type="Pfam" id="PF00501">
    <property type="entry name" value="AMP-binding"/>
    <property type="match status" value="1"/>
</dbReference>
<dbReference type="CDD" id="cd05930">
    <property type="entry name" value="A_NRPS"/>
    <property type="match status" value="1"/>
</dbReference>
<evidence type="ECO:0000256" key="3">
    <source>
        <dbReference type="ARBA" id="ARBA00022598"/>
    </source>
</evidence>
<dbReference type="Gene3D" id="3.40.366.10">
    <property type="entry name" value="Malonyl-Coenzyme A Acyl Carrier Protein, domain 2"/>
    <property type="match status" value="1"/>
</dbReference>
<dbReference type="EMBL" id="JAQIZZ010000008">
    <property type="protein sequence ID" value="KAJ5526059.1"/>
    <property type="molecule type" value="Genomic_DNA"/>
</dbReference>
<dbReference type="InterPro" id="IPR013120">
    <property type="entry name" value="FAR_NAD-bd"/>
</dbReference>
<dbReference type="InterPro" id="IPR001227">
    <property type="entry name" value="Ac_transferase_dom_sf"/>
</dbReference>
<dbReference type="InterPro" id="IPR032821">
    <property type="entry name" value="PKS_assoc"/>
</dbReference>
<keyword evidence="5 14" id="KW-0808">Transferase</keyword>
<dbReference type="PROSITE" id="PS00012">
    <property type="entry name" value="PHOSPHOPANTETHEINE"/>
    <property type="match status" value="1"/>
</dbReference>
<dbReference type="FunFam" id="3.40.47.10:FF:000019">
    <property type="entry name" value="Polyketide synthase type I"/>
    <property type="match status" value="1"/>
</dbReference>
<dbReference type="InterPro" id="IPR023213">
    <property type="entry name" value="CAT-like_dom_sf"/>
</dbReference>
<feature type="domain" description="PKS/mFAS DH" evidence="13">
    <location>
        <begin position="945"/>
        <end position="1245"/>
    </location>
</feature>
<dbReference type="Proteomes" id="UP001220324">
    <property type="component" value="Unassembled WGS sequence"/>
</dbReference>
<dbReference type="InterPro" id="IPR006162">
    <property type="entry name" value="Ppantetheine_attach_site"/>
</dbReference>
<evidence type="ECO:0000256" key="5">
    <source>
        <dbReference type="ARBA" id="ARBA00022679"/>
    </source>
</evidence>
<evidence type="ECO:0000256" key="1">
    <source>
        <dbReference type="ARBA" id="ARBA00022450"/>
    </source>
</evidence>
<protein>
    <submittedName>
        <fullName evidence="14">Acyl transferase/acyl hydrolase/lysophospholipase</fullName>
    </submittedName>
</protein>
<dbReference type="InterPro" id="IPR016035">
    <property type="entry name" value="Acyl_Trfase/lysoPLipase"/>
</dbReference>
<feature type="active site" description="Proton donor; for dehydratase activity" evidence="9">
    <location>
        <position position="1152"/>
    </location>
</feature>
<dbReference type="Pfam" id="PF14765">
    <property type="entry name" value="PS-DH"/>
    <property type="match status" value="1"/>
</dbReference>
<dbReference type="PROSITE" id="PS50075">
    <property type="entry name" value="CARRIER"/>
    <property type="match status" value="2"/>
</dbReference>
<evidence type="ECO:0000256" key="6">
    <source>
        <dbReference type="ARBA" id="ARBA00022737"/>
    </source>
</evidence>
<dbReference type="Pfam" id="PF00550">
    <property type="entry name" value="PP-binding"/>
    <property type="match status" value="1"/>
</dbReference>
<dbReference type="GO" id="GO:0031177">
    <property type="term" value="F:phosphopantetheine binding"/>
    <property type="evidence" value="ECO:0007669"/>
    <property type="project" value="InterPro"/>
</dbReference>
<dbReference type="SUPFAM" id="SSF53901">
    <property type="entry name" value="Thiolase-like"/>
    <property type="match status" value="1"/>
</dbReference>
<dbReference type="Gene3D" id="3.30.559.10">
    <property type="entry name" value="Chloramphenicol acetyltransferase-like domain"/>
    <property type="match status" value="1"/>
</dbReference>
<dbReference type="Gene3D" id="3.40.50.720">
    <property type="entry name" value="NAD(P)-binding Rossmann-like Domain"/>
    <property type="match status" value="2"/>
</dbReference>
<dbReference type="CDD" id="cd19532">
    <property type="entry name" value="C_PKS-NRPS"/>
    <property type="match status" value="1"/>
</dbReference>
<feature type="region of interest" description="C-terminal hotdog fold" evidence="9">
    <location>
        <begin position="1092"/>
        <end position="1245"/>
    </location>
</feature>
<dbReference type="Gene3D" id="1.10.1200.10">
    <property type="entry name" value="ACP-like"/>
    <property type="match status" value="2"/>
</dbReference>
<dbReference type="SUPFAM" id="SSF51735">
    <property type="entry name" value="NAD(P)-binding Rossmann-fold domains"/>
    <property type="match status" value="2"/>
</dbReference>
<dbReference type="Gene3D" id="3.10.129.110">
    <property type="entry name" value="Polyketide synthase dehydratase"/>
    <property type="match status" value="1"/>
</dbReference>
<dbReference type="InterPro" id="IPR049552">
    <property type="entry name" value="PKS_DH_N"/>
</dbReference>
<dbReference type="GO" id="GO:0032259">
    <property type="term" value="P:methylation"/>
    <property type="evidence" value="ECO:0007669"/>
    <property type="project" value="UniProtKB-KW"/>
</dbReference>
<dbReference type="InterPro" id="IPR013217">
    <property type="entry name" value="Methyltransf_12"/>
</dbReference>
<dbReference type="Pfam" id="PF00698">
    <property type="entry name" value="Acyl_transf_1"/>
    <property type="match status" value="1"/>
</dbReference>
<dbReference type="SUPFAM" id="SSF47336">
    <property type="entry name" value="ACP-like"/>
    <property type="match status" value="2"/>
</dbReference>
<keyword evidence="3" id="KW-0436">Ligase</keyword>
<dbReference type="SUPFAM" id="SSF52151">
    <property type="entry name" value="FabD/lysophospholipase-like"/>
    <property type="match status" value="1"/>
</dbReference>
<dbReference type="SUPFAM" id="SSF56801">
    <property type="entry name" value="Acetyl-CoA synthetase-like"/>
    <property type="match status" value="1"/>
</dbReference>
<dbReference type="GO" id="GO:0004312">
    <property type="term" value="F:fatty acid synthase activity"/>
    <property type="evidence" value="ECO:0007669"/>
    <property type="project" value="TreeGrafter"/>
</dbReference>
<dbReference type="PANTHER" id="PTHR43775:SF20">
    <property type="entry name" value="HYBRID PKS-NRPS SYNTHETASE APDA"/>
    <property type="match status" value="1"/>
</dbReference>
<dbReference type="Gene3D" id="3.30.559.30">
    <property type="entry name" value="Nonribosomal peptide synthetase, condensation domain"/>
    <property type="match status" value="1"/>
</dbReference>
<dbReference type="SUPFAM" id="SSF55048">
    <property type="entry name" value="Probable ACP-binding domain of malonyl-CoA ACP transacylase"/>
    <property type="match status" value="1"/>
</dbReference>
<dbReference type="GO" id="GO:0008168">
    <property type="term" value="F:methyltransferase activity"/>
    <property type="evidence" value="ECO:0007669"/>
    <property type="project" value="UniProtKB-KW"/>
</dbReference>
<dbReference type="PROSITE" id="PS00455">
    <property type="entry name" value="AMP_BINDING"/>
    <property type="match status" value="1"/>
</dbReference>
<dbReference type="Pfam" id="PF00109">
    <property type="entry name" value="ketoacyl-synt"/>
    <property type="match status" value="1"/>
</dbReference>
<dbReference type="InterPro" id="IPR020806">
    <property type="entry name" value="PKS_PP-bd"/>
</dbReference>
<dbReference type="InterPro" id="IPR020841">
    <property type="entry name" value="PKS_Beta-ketoAc_synthase_dom"/>
</dbReference>
<keyword evidence="2" id="KW-0597">Phosphoprotein</keyword>
<sequence>MSKNAQMGGEPIAIVGSACRFPGGATSPSKLWELLKEPRDVLTEIPRSRFNPDAFYHPDSSHHGTSNVRHSYVLSDDHRLFDAQFFGTKPVEANAIDPQQRLLLETVYESLESAGLPMEKLQGSDTGVYVGLMTNDYADLLGRDIQNIPAYFASGTARSILSNRVSYFFNWHGPSMTIDTACSSSLVAMHQAVQSLRAGETGIAVAAGTNLLLGPEQYVAESKLKMLSPTGRSRMWDKDADGYARGDGIAVVVLKPLSTALAGGDHIECVIRETGTNQDGRTKGITMPNPHAQANLIRSTYSRAGLDISRAADRPQYFEAHGTGTPAGDPVEAEAISTAFFGPRADYVRKSEEEPPLFVGSIKTVIGHTEGTAGLAAVLKASLALQHGVVPPNLLLNELNPAVKPFYNDLQIIKKAQEWPKLPDNAVRRASVNSFGFGGANAHAILESFEDTQGSARADSTSPPFTPFNFSASSERSLSATLGQYSDHLKGQAHVNLRDLSWTLNCRRSTLPVRVTISASNSTDLITKLNRAAQSPAGFAPAFKTQSIKQPKLLGIFTGQGAQWARMGAELLGSTLGAECIASLDFALQNLPRDHRPSWLLKDEILKDAASSRISQALFSQSLCTAIQIMLVDLLRAAGIVFTAVVGHSSGEISAAYAAGYLTAEDAIKIAYYRGWALQYSGDINGVKGAMMAAGTSIEDARELCDMPTLEGRICIAASNSSASVTLSGDLDAIEEAKQVFEDERKFARLLKVDKAYHSHHMLPCAAPYIEALQNCRIRIQNRSDIATTWISSVYGKSIETVNDSLVDTYWSNNMVNPVLFSQAVSYATAALGPFDMALEVGPHPALKGPALATIQEVSGNEVPYTGTCSRGKDSREAFASALGAIWKSLGENAVDFAKFDNNVLPNGPRRLVKGLPTYSWDHDRVYWHESRTSTAFRDGSEKFHSLLGVKCPDGTQKEIRWRNYLNTREIPWLTHHQVQGQIVFPAAGYISAAVELLIERYEISSIKLIELQDIIIGQALVLEENVGVEIVYALKISDEQEDSVTGAFNCYSDANKGSSSMSLHASANIKVGLGKPDHGELPLGSGHQGSFLEVETDRFYNFVSDLGFGYTGPFHALSNLKRKMDHAIGAIAVPIDDSTERPLLIHPGSLDGAIQAIMLAYSFPGDGRLRTLYLPTKIDSIRINPTLALELGGPGSELPFYSSVASARFSELSGDVDLYSSDDQFTVVQLQGLHTTPLTPLTVTTDVPMFTEIQWAPEEPTGAEVEVQMNLHDQADILAMERVAHFYLKTLQSSIGEAEIPVLARHHAHLLSYSGHCASIVKSNEHPWVPSRFSDDTATDISRVLSRYPESVDMEIMRRVGEALPLIVRGEVNLLDILRQDNMLSQFYSETSGIQLYLKQISKICGQISNRYPHLNVLEIGAGSGEHTEWILHGLNQGFASYTYTDILDSQFDEAQDKFQKHQAKMTFKVLDIEKGIAEQGYGQESFDLVIASLALYATSSIEATLSNVRRLIKPGGYLLLLELTNPSVMRFGLIFGGLPAWWMGHSEGRTLSPCVSTEKWSQCMEKVGFSGSDVSISCQQGSPVPFSVILTQAVDHRVRLLRDPLAPTNETFGIESLMIIGGQSSFTAALALDVREAISSHYRKVMLYPSLADISLTDLRVMGSVLCLSELDEPALVSMSRQALKAFKALFEKSKNILWVGYGAQGDNPSANMIVGVQRTLQVEMPHLRMQFMNLHSLQDAKSDLIARKLLQLDATDTWEQKGQLQEIMWYREPQITLRSGKFFIPRLKLHTERNERYNSSKRLIVNSVLRKTSVVVVDKSDGYYRVLKGKYPCSGFSHSSVQIQVTNSLLRPVLVNGTDHLFLVTGKECETGADVVALSESLDSCIYIPTSWRVQCGSLKGEPLRSMVSLYSHFIAQALLKDLIHGSTIAVLEPDFSLAAVLTQHATRRGIRMVFFTTENRFCPQPWIFIHRHSARRDIQAIVPRNIVRLFNFAGDQDLLSRLRDGLSDACRLETERTLTMKYSHYSPSPTGTDGVGSELQTLWLNLQMEQSPVNVNRFPSFTLTSLINSQPSPDKQALLTWENESLPLQVFPATSIVRFDQNKTYWLVGLAGGLGLSLCHWMARQGARYIALSSRNPKVDAAWILQMAENGCTVRVFANDITNRESVTSTYNQIVNTMPQIGGVAQGAMVLQDAMFLDLDLPRLEKVLRPKIQGSILLDELFSEDTLDFMIFFSSMAAITGNPGQVAYNAANMFMASLAAHRRNRGLAGYAINIGAIVGNGYVTRELNMDQQSYLYRVGHTWMSEQDFREVFAEGVLSCIERTGSSELCSSLRIDEDESKNWIANPIFQHLVVKSNPFAVASKKNKSGVLVRLQLLDAASQAEVLEILQDVFTIKLRSALQTDPDKAILDLSPDELGVDSLVAVDLRSWFIKEISVDMPVLKIFNAASVRDLLESAACLIPDALIPNVINDGEAVSKASLVMLPRSTPIGPPEPESAHHTPTSESSDEVKVLHLEYAPSNDVGSPSSATSARAGDSTSEQDDETSSSASSVDNFTNEGFDQKRQIQRTLPMSHGQSRFYFLKSFVEDQTAFNVTPVFELNGHLRIDDLARAVEKVGQHHEALRTFFFLGQDKQGMQGVWTKSSLRLERFRISHEKEVEAFKDRMGSYVFKIEDGETLRIQLLSLRGDKHWLICGFHHINMDGISFEILWSDLEKAYRGLSLSYDMLQYPDFTLRQLNDHETGVWEKSLEYWREQFTDIPPVAPLLPFSRLPARPTVSGIGTHNAHMRLGKDSSDEIKKCAAMFKATPYHLHLAIWQTLLLRLFDVEDICVGLGDGNRTDPDFMHSIGLFLNLVPIRFHRKPSQSFGEALKDTRSISQQAFSHAHIPLSVILSDVSVPRSTTHSPLFQVSFNYRPGVTESRMFCGCVASGSLLTTGGISYDLHLDVVDIGGGETSIYLLAQKDLYELQHAELLLRSYHSLLRAFIQNPATRVFWPPLFSTDDVEKGLAVGRGLVMENPWRETLVDRINEVSASYPNHVALREPGGAELTYSRFSSRVSSIATELLQKGIHPGDTVGVFQSPSANWICSMIAIWQVGGTYVPLDRKSGTDRLSTIIFETSPRVILTDASTGQDFGQLQTTVKPIDVSCLREHPGIPATNLAKATQLAVVMYTSGSTGVPKGIMINHSAFSNQIQAFSQAWGIREGKEVVLHQSSYAWDMSICQILLSLSNAGTLIIADAQHRISPVALANLIQSENVTTTVATPTEYFSWIRHGGLQLKETHWSLAVSGGESVSKALMHEFQYLAKLGLTLINAYGPAEATMACSSTKIPYMDIDIVTEDEILALYTLPNNSVYIVDGKLNPVPIGIPGELVIGGSGVAMGYLDADKNSERFMTDHHASSFFQRQGWTKIHRTGDRARLTEDGGLVLMGRISGDNQIKINGIRINVEEIEAAILRDAKGRVLQVVVSPRSSTEDPSRNFMVAFVVVVDFETIEMRTTFLEHLAQSLTLPQYMLPAAIIPIDALPQNISGKVDRSAMKSLVIPQNPRQETKREDLLPLEASLRQLWQETIPGDVVSHHSIQSQSEYFHCGGSSLSLVTLQSLIKERLDVSVSLHKLFEASTLHDMASVIGKQSSVNIAASVDWEKEIDDLLASSQDTLPNLPNQKVPSNFSVVVLTGATGFIGKEILRNLLDDEKVQAVHCLAVRSLPAELPGIFSHPKVHTYNGNLGAPKLGLAHSDAVSIFSRADVIIHNGADVSFMKTYQSLKLTNVASTKELAKLALPRRIPFHFISSATVTRLACLPSFGESSLAFHSPPVIPDDGYMAAKWVCEVYLERVSRQFGLPVWIHRPSSVSGADAPELDLMSNIMRYCQETKKIPDTRSWPGGFDLISVDSVAEQIVEAVHESGLFVGREGVRYRYESGELELGQEEVQEVMEAGTGEQLEVVSVAEWVDLAEKAGMSALLGMYLRKATDGQVLLPRLIKGER</sequence>
<feature type="domain" description="Carrier" evidence="11">
    <location>
        <begin position="2382"/>
        <end position="2464"/>
    </location>
</feature>
<dbReference type="Gene3D" id="3.40.47.10">
    <property type="match status" value="1"/>
</dbReference>
<dbReference type="SMART" id="SM00822">
    <property type="entry name" value="PKS_KR"/>
    <property type="match status" value="1"/>
</dbReference>
<evidence type="ECO:0000259" key="13">
    <source>
        <dbReference type="PROSITE" id="PS52019"/>
    </source>
</evidence>
<dbReference type="Pfam" id="PF02801">
    <property type="entry name" value="Ketoacyl-synt_C"/>
    <property type="match status" value="1"/>
</dbReference>
<feature type="domain" description="Ketosynthase family 3 (KS3)" evidence="12">
    <location>
        <begin position="9"/>
        <end position="448"/>
    </location>
</feature>
<evidence type="ECO:0000256" key="8">
    <source>
        <dbReference type="ARBA" id="ARBA00029443"/>
    </source>
</evidence>
<keyword evidence="6" id="KW-0677">Repeat</keyword>
<dbReference type="InterPro" id="IPR029063">
    <property type="entry name" value="SAM-dependent_MTases_sf"/>
</dbReference>
<evidence type="ECO:0000256" key="9">
    <source>
        <dbReference type="PROSITE-ProRule" id="PRU01363"/>
    </source>
</evidence>
<dbReference type="InterPro" id="IPR020807">
    <property type="entry name" value="PKS_DH"/>
</dbReference>
<feature type="active site" description="Proton acceptor; for dehydratase activity" evidence="9">
    <location>
        <position position="977"/>
    </location>
</feature>
<dbReference type="InterPro" id="IPR036736">
    <property type="entry name" value="ACP-like_sf"/>
</dbReference>
<dbReference type="InterPro" id="IPR001242">
    <property type="entry name" value="Condensation_dom"/>
</dbReference>
<dbReference type="InterPro" id="IPR045851">
    <property type="entry name" value="AMP-bd_C_sf"/>
</dbReference>
<dbReference type="GO" id="GO:1901336">
    <property type="term" value="P:lactone biosynthetic process"/>
    <property type="evidence" value="ECO:0007669"/>
    <property type="project" value="UniProtKB-ARBA"/>
</dbReference>
<dbReference type="Pfam" id="PF16197">
    <property type="entry name" value="KAsynt_C_assoc"/>
    <property type="match status" value="1"/>
</dbReference>
<evidence type="ECO:0000259" key="12">
    <source>
        <dbReference type="PROSITE" id="PS52004"/>
    </source>
</evidence>
<name>A0AAD6CM62_9EURO</name>